<dbReference type="Proteomes" id="UP000886861">
    <property type="component" value="Unassembled WGS sequence"/>
</dbReference>
<reference evidence="1" key="2">
    <citation type="journal article" date="2021" name="PeerJ">
        <title>Extensive microbial diversity within the chicken gut microbiome revealed by metagenomics and culture.</title>
        <authorList>
            <person name="Gilroy R."/>
            <person name="Ravi A."/>
            <person name="Getino M."/>
            <person name="Pursley I."/>
            <person name="Horton D.L."/>
            <person name="Alikhan N.F."/>
            <person name="Baker D."/>
            <person name="Gharbi K."/>
            <person name="Hall N."/>
            <person name="Watson M."/>
            <person name="Adriaenssens E.M."/>
            <person name="Foster-Nyarko E."/>
            <person name="Jarju S."/>
            <person name="Secka A."/>
            <person name="Antonio M."/>
            <person name="Oren A."/>
            <person name="Chaudhuri R.R."/>
            <person name="La Ragione R."/>
            <person name="Hildebrand F."/>
            <person name="Pallen M.J."/>
        </authorList>
    </citation>
    <scope>NUCLEOTIDE SEQUENCE</scope>
    <source>
        <strain evidence="1">CHK186-9395</strain>
    </source>
</reference>
<comment type="caution">
    <text evidence="1">The sequence shown here is derived from an EMBL/GenBank/DDBJ whole genome shotgun (WGS) entry which is preliminary data.</text>
</comment>
<protein>
    <submittedName>
        <fullName evidence="1">Uncharacterized protein</fullName>
    </submittedName>
</protein>
<dbReference type="AlphaFoldDB" id="A0A9D1SZ14"/>
<feature type="non-terminal residue" evidence="1">
    <location>
        <position position="1"/>
    </location>
</feature>
<accession>A0A9D1SZ14</accession>
<reference evidence="1" key="1">
    <citation type="submission" date="2020-10" db="EMBL/GenBank/DDBJ databases">
        <authorList>
            <person name="Gilroy R."/>
        </authorList>
    </citation>
    <scope>NUCLEOTIDE SEQUENCE</scope>
    <source>
        <strain evidence="1">CHK186-9395</strain>
    </source>
</reference>
<evidence type="ECO:0000313" key="1">
    <source>
        <dbReference type="EMBL" id="HIV01286.1"/>
    </source>
</evidence>
<name>A0A9D1SZ14_9FIRM</name>
<evidence type="ECO:0000313" key="2">
    <source>
        <dbReference type="Proteomes" id="UP000886861"/>
    </source>
</evidence>
<dbReference type="EMBL" id="DVOJ01000007">
    <property type="protein sequence ID" value="HIV01286.1"/>
    <property type="molecule type" value="Genomic_DNA"/>
</dbReference>
<organism evidence="1 2">
    <name type="scientific">Candidatus Caccopulliclostridium gallistercoris</name>
    <dbReference type="NCBI Taxonomy" id="2840719"/>
    <lineage>
        <taxon>Bacteria</taxon>
        <taxon>Bacillati</taxon>
        <taxon>Bacillota</taxon>
        <taxon>Clostridia</taxon>
        <taxon>Candidatus Caccopulliclostridium</taxon>
    </lineage>
</organism>
<proteinExistence type="predicted"/>
<sequence length="92" mass="10419">KEPILIGYQEVNEGNNVPPYAQVRMAAIIDKVGKLQPDPDNGETYKRLLTSPKRAIELINWGEEGKNQIEEAAKKIQEKFGITLTNFEDSYI</sequence>
<gene>
    <name evidence="1" type="ORF">IAA62_01860</name>
</gene>